<evidence type="ECO:0000313" key="2">
    <source>
        <dbReference type="Proteomes" id="UP000033930"/>
    </source>
</evidence>
<proteinExistence type="predicted"/>
<organism evidence="1 2">
    <name type="scientific">Candidatus Uhrbacteria bacterium GW2011_GWC1_41_20</name>
    <dbReference type="NCBI Taxonomy" id="1618983"/>
    <lineage>
        <taxon>Bacteria</taxon>
        <taxon>Candidatus Uhriibacteriota</taxon>
    </lineage>
</organism>
<dbReference type="AlphaFoldDB" id="A0A0G0VHC3"/>
<dbReference type="EMBL" id="LCAW01000011">
    <property type="protein sequence ID" value="KKR99046.1"/>
    <property type="molecule type" value="Genomic_DNA"/>
</dbReference>
<name>A0A0G0VHC3_9BACT</name>
<comment type="caution">
    <text evidence="1">The sequence shown here is derived from an EMBL/GenBank/DDBJ whole genome shotgun (WGS) entry which is preliminary data.</text>
</comment>
<sequence>MPGLTPGSFHFHLLGEGKMSVSSTRTRCWSVPSLDAVVLSAFSGVINDRRSCGFTNEAGRNLEVSIHGIMRLDPDPDGNISWDWYGSRAGDGNISHTARFFEKVQIPVLITRLSAGIGVIQMAQFAIDAIRAKSVCSHSLDMTVDFAGPQIIPASLLYEGNKIFFLSIVSNPPELGLGFLSRTKGFFHDRTPGVTEPFWWVGEVKIDGVWCFAYARVHATGFALLHVF</sequence>
<protein>
    <submittedName>
        <fullName evidence="1">Uncharacterized protein</fullName>
    </submittedName>
</protein>
<accession>A0A0G0VHC3</accession>
<dbReference type="Proteomes" id="UP000033930">
    <property type="component" value="Unassembled WGS sequence"/>
</dbReference>
<gene>
    <name evidence="1" type="ORF">UU50_C0011G0025</name>
</gene>
<reference evidence="1 2" key="1">
    <citation type="journal article" date="2015" name="Nature">
        <title>rRNA introns, odd ribosomes, and small enigmatic genomes across a large radiation of phyla.</title>
        <authorList>
            <person name="Brown C.T."/>
            <person name="Hug L.A."/>
            <person name="Thomas B.C."/>
            <person name="Sharon I."/>
            <person name="Castelle C.J."/>
            <person name="Singh A."/>
            <person name="Wilkins M.J."/>
            <person name="Williams K.H."/>
            <person name="Banfield J.F."/>
        </authorList>
    </citation>
    <scope>NUCLEOTIDE SEQUENCE [LARGE SCALE GENOMIC DNA]</scope>
</reference>
<evidence type="ECO:0000313" key="1">
    <source>
        <dbReference type="EMBL" id="KKR99046.1"/>
    </source>
</evidence>